<organism evidence="2 3">
    <name type="scientific">Panaeolus cyanescens</name>
    <dbReference type="NCBI Taxonomy" id="181874"/>
    <lineage>
        <taxon>Eukaryota</taxon>
        <taxon>Fungi</taxon>
        <taxon>Dikarya</taxon>
        <taxon>Basidiomycota</taxon>
        <taxon>Agaricomycotina</taxon>
        <taxon>Agaricomycetes</taxon>
        <taxon>Agaricomycetidae</taxon>
        <taxon>Agaricales</taxon>
        <taxon>Agaricineae</taxon>
        <taxon>Galeropsidaceae</taxon>
        <taxon>Panaeolus</taxon>
    </lineage>
</organism>
<evidence type="ECO:0000313" key="2">
    <source>
        <dbReference type="EMBL" id="PPR08174.1"/>
    </source>
</evidence>
<proteinExistence type="predicted"/>
<sequence length="254" mass="28115">MTTTTPFSLIHPQQFTKFVLRQMIPAFSKFNEKNVVTIRNHEGIIGYTMKTNIAITMDWSLQRLREFIALFATLSADYPNAVSLSPDDITIPNIVPNRIFEFLQLPKPAIVDSITPEGGNPLQAVYREISTLVIVWEYCCDLCNKGVAWLEKAYDQAYQHELTMAMVADFDMISVQGNASQVNDSDVVMTYVGYPLEDRPSIPAVPPPSPSTSISSDESGEGMALVVHPTASAYAHAHPGYNPFVGDLVRDVNA</sequence>
<evidence type="ECO:0000256" key="1">
    <source>
        <dbReference type="SAM" id="MobiDB-lite"/>
    </source>
</evidence>
<dbReference type="AlphaFoldDB" id="A0A409YYR8"/>
<protein>
    <submittedName>
        <fullName evidence="2">Uncharacterized protein</fullName>
    </submittedName>
</protein>
<accession>A0A409YYR8</accession>
<dbReference type="OrthoDB" id="3129525at2759"/>
<dbReference type="InParanoid" id="A0A409YYR8"/>
<dbReference type="EMBL" id="NHTK01000109">
    <property type="protein sequence ID" value="PPR08174.1"/>
    <property type="molecule type" value="Genomic_DNA"/>
</dbReference>
<gene>
    <name evidence="2" type="ORF">CVT24_012227</name>
</gene>
<reference evidence="2 3" key="1">
    <citation type="journal article" date="2018" name="Evol. Lett.">
        <title>Horizontal gene cluster transfer increased hallucinogenic mushroom diversity.</title>
        <authorList>
            <person name="Reynolds H.T."/>
            <person name="Vijayakumar V."/>
            <person name="Gluck-Thaler E."/>
            <person name="Korotkin H.B."/>
            <person name="Matheny P.B."/>
            <person name="Slot J.C."/>
        </authorList>
    </citation>
    <scope>NUCLEOTIDE SEQUENCE [LARGE SCALE GENOMIC DNA]</scope>
    <source>
        <strain evidence="2 3">2629</strain>
    </source>
</reference>
<dbReference type="Proteomes" id="UP000284842">
    <property type="component" value="Unassembled WGS sequence"/>
</dbReference>
<name>A0A409YYR8_9AGAR</name>
<keyword evidence="3" id="KW-1185">Reference proteome</keyword>
<evidence type="ECO:0000313" key="3">
    <source>
        <dbReference type="Proteomes" id="UP000284842"/>
    </source>
</evidence>
<feature type="region of interest" description="Disordered" evidence="1">
    <location>
        <begin position="200"/>
        <end position="220"/>
    </location>
</feature>
<comment type="caution">
    <text evidence="2">The sequence shown here is derived from an EMBL/GenBank/DDBJ whole genome shotgun (WGS) entry which is preliminary data.</text>
</comment>